<evidence type="ECO:0000256" key="3">
    <source>
        <dbReference type="ARBA" id="ARBA00022692"/>
    </source>
</evidence>
<gene>
    <name evidence="15" type="primary">SEMA5A</name>
</gene>
<dbReference type="Proteomes" id="UP000823872">
    <property type="component" value="Chromosome A1"/>
</dbReference>
<dbReference type="PANTHER" id="PTHR11036">
    <property type="entry name" value="SEMAPHORIN"/>
    <property type="match status" value="1"/>
</dbReference>
<evidence type="ECO:0000256" key="5">
    <source>
        <dbReference type="ARBA" id="ARBA00022782"/>
    </source>
</evidence>
<evidence type="ECO:0000313" key="16">
    <source>
        <dbReference type="Proteomes" id="UP000823872"/>
    </source>
</evidence>
<evidence type="ECO:0000256" key="6">
    <source>
        <dbReference type="ARBA" id="ARBA00022902"/>
    </source>
</evidence>
<dbReference type="CDD" id="cd11263">
    <property type="entry name" value="Sema_5A"/>
    <property type="match status" value="1"/>
</dbReference>
<keyword evidence="6" id="KW-0524">Neurogenesis</keyword>
<evidence type="ECO:0000256" key="9">
    <source>
        <dbReference type="ARBA" id="ARBA00023157"/>
    </source>
</evidence>
<evidence type="ECO:0000256" key="13">
    <source>
        <dbReference type="SAM" id="SignalP"/>
    </source>
</evidence>
<reference evidence="15" key="3">
    <citation type="submission" date="2025-09" db="UniProtKB">
        <authorList>
            <consortium name="Ensembl"/>
        </authorList>
    </citation>
    <scope>IDENTIFICATION</scope>
    <source>
        <strain evidence="15">breed Abyssinian</strain>
    </source>
</reference>
<keyword evidence="8 12" id="KW-0472">Membrane</keyword>
<reference evidence="15" key="2">
    <citation type="submission" date="2025-08" db="UniProtKB">
        <authorList>
            <consortium name="Ensembl"/>
        </authorList>
    </citation>
    <scope>IDENTIFICATION</scope>
    <source>
        <strain evidence="15">breed Abyssinian</strain>
    </source>
</reference>
<evidence type="ECO:0000256" key="4">
    <source>
        <dbReference type="ARBA" id="ARBA00022737"/>
    </source>
</evidence>
<dbReference type="InterPro" id="IPR016201">
    <property type="entry name" value="PSI"/>
</dbReference>
<keyword evidence="13" id="KW-0732">Signal</keyword>
<dbReference type="SMART" id="SM00630">
    <property type="entry name" value="Sema"/>
    <property type="match status" value="1"/>
</dbReference>
<dbReference type="Pfam" id="PF23260">
    <property type="entry name" value="TSP1_2"/>
    <property type="match status" value="1"/>
</dbReference>
<dbReference type="Gene3D" id="3.30.1680.10">
    <property type="entry name" value="ligand-binding face of the semaphorins, domain 2"/>
    <property type="match status" value="1"/>
</dbReference>
<comment type="subcellular location">
    <subcellularLocation>
        <location evidence="1">Membrane</location>
        <topology evidence="1">Single-pass membrane protein</topology>
    </subcellularLocation>
</comment>
<reference evidence="15 16" key="1">
    <citation type="submission" date="2021-02" db="EMBL/GenBank/DDBJ databases">
        <title>Safari Cat Assemblies.</title>
        <authorList>
            <person name="Bredemeyer K.R."/>
            <person name="Murphy W.J."/>
        </authorList>
    </citation>
    <scope>NUCLEOTIDE SEQUENCE [LARGE SCALE GENOMIC DNA]</scope>
</reference>
<evidence type="ECO:0000313" key="15">
    <source>
        <dbReference type="Ensembl" id="ENSFCTP00005041731.1"/>
    </source>
</evidence>
<keyword evidence="7 12" id="KW-1133">Transmembrane helix</keyword>
<dbReference type="Pfam" id="PF01403">
    <property type="entry name" value="Sema"/>
    <property type="match status" value="1"/>
</dbReference>
<evidence type="ECO:0000256" key="11">
    <source>
        <dbReference type="PROSITE-ProRule" id="PRU00352"/>
    </source>
</evidence>
<sequence>MKGTCVIAWLFSSLGWWRLAQPETDASQCQRAEHPVISYKEIGPWLREFRAKNAVDFSQLTFDPGQKELVVGARNYLFRLQLEDLSLIQAVEWGCDEVTKKACYSKGKSKEECQNYIRVLLVGGDRLFTCGTNAFTPVCTNRSLSNLTEIHDQISGMARCPYSPQHNSTALLTAGGELYAATAMDFPGRDPAIYRSLGILPPLRTAQYNSKWLNEPNFVSSYDIGNFTYFFFRENAVEHDCGKTVFSRAARVCKNDIGGRFLLEDTWTTFMKARLNCSRPGEVPFYYNELQSTFFLPELDLIYGVFTTNVNSIAASAVCVFNLSAISQAFNGPFKYQENSRSAWLPYPNPNPNFQCGTVDQGLYMNLTERNLQDAQKFILMHEVVQPVTSVPSFMEDNSRFSHVAVDVVQGRDMLVHIIYLATDYGTIKKVRAPLAPAAGSCLLEEIELFPERRGEPIRSLQLLHSRSALFVGLQEHVAKIPLKRCQFHRTRSACIGAQDPYCGWDMVMKKCTSLEESLSMTQWEQSTSTCPTRNLTVDGHFGAWSPWTPCTHTDGSAVGSCLCRTRSCDSPAPQCGGWECEGPRMEIANCSRNGGWTPWTSWSPCSTTCGIGFQVRQRSCSNPTPRHGGRVCVGQNREERYCNEHLLCPPHMFWTGWGPWERCTAQCGGGIQARRRTCENGPDCAGCNVEYQPCNINPCPELKKTTPWTPWTPVNISDNGGHYEQRFRYTCKARLPDPNLLEVGRQRIEMRYCSSDGTSGCSTDVDGVWSCWSPWSKCSATCGGGHYMRTRSCTNPAPAYGGDICLGLHTEEALCNTQPCPESWSEWSDWSECDVSGVQIRARQCILLFPVGSQCSGNTTESRPCVFDSNFIPEVSVARSSSVEEKRCGEFNMFHMIAVGLSSSILGCLLTLLVYTYCQRYQQQSHDATVIHPVAPAPLNTSITNHINKLDKYDSVEAIKAFNKNNLILEERNKYFNPHLTGKTYSNAYFTDLNNYDEY</sequence>
<comment type="caution">
    <text evidence="11">Lacks conserved residue(s) required for the propagation of feature annotation.</text>
</comment>
<accession>A0ABI7Z458</accession>
<dbReference type="PRINTS" id="PR01705">
    <property type="entry name" value="TSP1REPEAT"/>
</dbReference>
<dbReference type="InterPro" id="IPR042821">
    <property type="entry name" value="Sema5A_sema"/>
</dbReference>
<dbReference type="PANTHER" id="PTHR11036:SF78">
    <property type="entry name" value="SEMAPHORIN-5A"/>
    <property type="match status" value="1"/>
</dbReference>
<dbReference type="InterPro" id="IPR057563">
    <property type="entry name" value="Sema5A/B-like_TSP-1"/>
</dbReference>
<feature type="domain" description="Sema" evidence="14">
    <location>
        <begin position="34"/>
        <end position="483"/>
    </location>
</feature>
<feature type="chain" id="PRO_5046097585" evidence="13">
    <location>
        <begin position="23"/>
        <end position="1000"/>
    </location>
</feature>
<evidence type="ECO:0000259" key="14">
    <source>
        <dbReference type="PROSITE" id="PS51004"/>
    </source>
</evidence>
<dbReference type="InterPro" id="IPR002165">
    <property type="entry name" value="Plexin_repeat"/>
</dbReference>
<proteinExistence type="predicted"/>
<evidence type="ECO:0000256" key="1">
    <source>
        <dbReference type="ARBA" id="ARBA00004167"/>
    </source>
</evidence>
<dbReference type="InterPro" id="IPR027231">
    <property type="entry name" value="Semaphorin"/>
</dbReference>
<name>A0ABI7Z458_FELCA</name>
<keyword evidence="2" id="KW-0217">Developmental protein</keyword>
<dbReference type="SUPFAM" id="SSF82895">
    <property type="entry name" value="TSP-1 type 1 repeat"/>
    <property type="match status" value="5"/>
</dbReference>
<dbReference type="InterPro" id="IPR036383">
    <property type="entry name" value="TSP1_rpt_sf"/>
</dbReference>
<evidence type="ECO:0000256" key="7">
    <source>
        <dbReference type="ARBA" id="ARBA00022989"/>
    </source>
</evidence>
<dbReference type="PROSITE" id="PS51004">
    <property type="entry name" value="SEMA"/>
    <property type="match status" value="1"/>
</dbReference>
<dbReference type="Pfam" id="PF00090">
    <property type="entry name" value="TSP_1"/>
    <property type="match status" value="4"/>
</dbReference>
<keyword evidence="3 12" id="KW-0812">Transmembrane</keyword>
<dbReference type="SUPFAM" id="SSF103575">
    <property type="entry name" value="Plexin repeat"/>
    <property type="match status" value="1"/>
</dbReference>
<evidence type="ECO:0000256" key="2">
    <source>
        <dbReference type="ARBA" id="ARBA00022473"/>
    </source>
</evidence>
<dbReference type="SUPFAM" id="SSF101912">
    <property type="entry name" value="Sema domain"/>
    <property type="match status" value="1"/>
</dbReference>
<dbReference type="InterPro" id="IPR000884">
    <property type="entry name" value="TSP1_rpt"/>
</dbReference>
<keyword evidence="4" id="KW-0677">Repeat</keyword>
<dbReference type="Pfam" id="PF01437">
    <property type="entry name" value="PSI"/>
    <property type="match status" value="1"/>
</dbReference>
<dbReference type="Gene3D" id="2.130.10.10">
    <property type="entry name" value="YVTN repeat-like/Quinoprotein amine dehydrogenase"/>
    <property type="match status" value="1"/>
</dbReference>
<keyword evidence="9" id="KW-1015">Disulfide bond</keyword>
<dbReference type="SMART" id="SM00423">
    <property type="entry name" value="PSI"/>
    <property type="match status" value="1"/>
</dbReference>
<dbReference type="Ensembl" id="ENSFCTT00005056735.1">
    <property type="protein sequence ID" value="ENSFCTP00005041731.1"/>
    <property type="gene ID" value="ENSFCTG00005019112.1"/>
</dbReference>
<keyword evidence="16" id="KW-1185">Reference proteome</keyword>
<organism evidence="15 16">
    <name type="scientific">Felis catus</name>
    <name type="common">Cat</name>
    <name type="synonym">Felis silvestris catus</name>
    <dbReference type="NCBI Taxonomy" id="9685"/>
    <lineage>
        <taxon>Eukaryota</taxon>
        <taxon>Metazoa</taxon>
        <taxon>Chordata</taxon>
        <taxon>Craniata</taxon>
        <taxon>Vertebrata</taxon>
        <taxon>Euteleostomi</taxon>
        <taxon>Mammalia</taxon>
        <taxon>Eutheria</taxon>
        <taxon>Laurasiatheria</taxon>
        <taxon>Carnivora</taxon>
        <taxon>Feliformia</taxon>
        <taxon>Felidae</taxon>
        <taxon>Felinae</taxon>
        <taxon>Felis</taxon>
    </lineage>
</organism>
<dbReference type="GeneTree" id="ENSGT00940000158036"/>
<keyword evidence="5" id="KW-0221">Differentiation</keyword>
<dbReference type="Gene3D" id="2.20.100.10">
    <property type="entry name" value="Thrombospondin type-1 (TSP1) repeat"/>
    <property type="match status" value="5"/>
</dbReference>
<evidence type="ECO:0000256" key="12">
    <source>
        <dbReference type="SAM" id="Phobius"/>
    </source>
</evidence>
<evidence type="ECO:0000256" key="10">
    <source>
        <dbReference type="ARBA" id="ARBA00023180"/>
    </source>
</evidence>
<dbReference type="InterPro" id="IPR036352">
    <property type="entry name" value="Semap_dom_sf"/>
</dbReference>
<dbReference type="InterPro" id="IPR001627">
    <property type="entry name" value="Semap_dom"/>
</dbReference>
<dbReference type="InterPro" id="IPR015943">
    <property type="entry name" value="WD40/YVTN_repeat-like_dom_sf"/>
</dbReference>
<dbReference type="PROSITE" id="PS50092">
    <property type="entry name" value="TSP1"/>
    <property type="match status" value="5"/>
</dbReference>
<feature type="signal peptide" evidence="13">
    <location>
        <begin position="1"/>
        <end position="22"/>
    </location>
</feature>
<feature type="transmembrane region" description="Helical" evidence="12">
    <location>
        <begin position="894"/>
        <end position="916"/>
    </location>
</feature>
<dbReference type="SMART" id="SM00209">
    <property type="entry name" value="TSP1"/>
    <property type="match status" value="5"/>
</dbReference>
<evidence type="ECO:0000256" key="8">
    <source>
        <dbReference type="ARBA" id="ARBA00023136"/>
    </source>
</evidence>
<keyword evidence="10" id="KW-0325">Glycoprotein</keyword>
<protein>
    <submittedName>
        <fullName evidence="15">Semaphorin 5A</fullName>
    </submittedName>
</protein>